<dbReference type="WBParaSite" id="nRc.2.0.1.t33273-RA">
    <property type="protein sequence ID" value="nRc.2.0.1.t33273-RA"/>
    <property type="gene ID" value="nRc.2.0.1.g33273"/>
</dbReference>
<dbReference type="Proteomes" id="UP000887565">
    <property type="component" value="Unplaced"/>
</dbReference>
<sequence>MNFYDAMKKVKIIDHIVHLSSEEYTYEFIREFFHAGTDAYIQHVMDEKQANEYIVSKLSKNYPNIKRFLISAAIMKEDKSISFIDDNEIDLSKMQTFKQRSRAMPE</sequence>
<evidence type="ECO:0000313" key="1">
    <source>
        <dbReference type="Proteomes" id="UP000887565"/>
    </source>
</evidence>
<evidence type="ECO:0000313" key="2">
    <source>
        <dbReference type="WBParaSite" id="nRc.2.0.1.t33273-RA"/>
    </source>
</evidence>
<protein>
    <submittedName>
        <fullName evidence="2">Uncharacterized protein</fullName>
    </submittedName>
</protein>
<organism evidence="1 2">
    <name type="scientific">Romanomermis culicivorax</name>
    <name type="common">Nematode worm</name>
    <dbReference type="NCBI Taxonomy" id="13658"/>
    <lineage>
        <taxon>Eukaryota</taxon>
        <taxon>Metazoa</taxon>
        <taxon>Ecdysozoa</taxon>
        <taxon>Nematoda</taxon>
        <taxon>Enoplea</taxon>
        <taxon>Dorylaimia</taxon>
        <taxon>Mermithida</taxon>
        <taxon>Mermithoidea</taxon>
        <taxon>Mermithidae</taxon>
        <taxon>Romanomermis</taxon>
    </lineage>
</organism>
<keyword evidence="1" id="KW-1185">Reference proteome</keyword>
<proteinExistence type="predicted"/>
<dbReference type="AlphaFoldDB" id="A0A915K4L5"/>
<name>A0A915K4L5_ROMCU</name>
<reference evidence="2" key="1">
    <citation type="submission" date="2022-11" db="UniProtKB">
        <authorList>
            <consortium name="WormBaseParasite"/>
        </authorList>
    </citation>
    <scope>IDENTIFICATION</scope>
</reference>
<accession>A0A915K4L5</accession>